<keyword evidence="1" id="KW-1133">Transmembrane helix</keyword>
<gene>
    <name evidence="2" type="ORF">Q361_10547</name>
</gene>
<dbReference type="RefSeq" id="WP_103725593.1">
    <property type="nucleotide sequence ID" value="NZ_PQNY01000005.1"/>
</dbReference>
<dbReference type="EMBL" id="PQNY01000005">
    <property type="protein sequence ID" value="POS02156.1"/>
    <property type="molecule type" value="Genomic_DNA"/>
</dbReference>
<dbReference type="AlphaFoldDB" id="A0A2S4N8Y0"/>
<keyword evidence="1" id="KW-0472">Membrane</keyword>
<comment type="caution">
    <text evidence="2">The sequence shown here is derived from an EMBL/GenBank/DDBJ whole genome shotgun (WGS) entry which is preliminary data.</text>
</comment>
<evidence type="ECO:0008006" key="4">
    <source>
        <dbReference type="Google" id="ProtNLM"/>
    </source>
</evidence>
<proteinExistence type="predicted"/>
<name>A0A2S4N8Y0_9FLAO</name>
<dbReference type="OrthoDB" id="9794557at2"/>
<protein>
    <recommendedName>
        <fullName evidence="4">6-phosphogluconate dehydrogenase</fullName>
    </recommendedName>
</protein>
<dbReference type="Proteomes" id="UP000237056">
    <property type="component" value="Unassembled WGS sequence"/>
</dbReference>
<sequence length="123" mass="14340">MLRKVIIYFVLVVVLFTSLFFTIVYYATYSEGARSGELIKFSNKGYIFKTWEGELSQGLSGNKIFAFSVLDSDQEIIDELNKYQGQYVKVTYVERYKTFPWWGDTTYFVTKVEKEQSPIFGGK</sequence>
<organism evidence="2 3">
    <name type="scientific">Flavobacterium croceum DSM 17960</name>
    <dbReference type="NCBI Taxonomy" id="1121886"/>
    <lineage>
        <taxon>Bacteria</taxon>
        <taxon>Pseudomonadati</taxon>
        <taxon>Bacteroidota</taxon>
        <taxon>Flavobacteriia</taxon>
        <taxon>Flavobacteriales</taxon>
        <taxon>Flavobacteriaceae</taxon>
        <taxon>Flavobacterium</taxon>
    </lineage>
</organism>
<feature type="transmembrane region" description="Helical" evidence="1">
    <location>
        <begin position="6"/>
        <end position="27"/>
    </location>
</feature>
<keyword evidence="3" id="KW-1185">Reference proteome</keyword>
<accession>A0A2S4N8Y0</accession>
<keyword evidence="1" id="KW-0812">Transmembrane</keyword>
<evidence type="ECO:0000313" key="2">
    <source>
        <dbReference type="EMBL" id="POS02156.1"/>
    </source>
</evidence>
<evidence type="ECO:0000313" key="3">
    <source>
        <dbReference type="Proteomes" id="UP000237056"/>
    </source>
</evidence>
<reference evidence="2 3" key="1">
    <citation type="submission" date="2018-01" db="EMBL/GenBank/DDBJ databases">
        <title>Genomic Encyclopedia of Type Strains, Phase I: the one thousand microbial genomes (KMG-I) project.</title>
        <authorList>
            <person name="Goeker M."/>
        </authorList>
    </citation>
    <scope>NUCLEOTIDE SEQUENCE [LARGE SCALE GENOMIC DNA]</scope>
    <source>
        <strain evidence="2 3">DSM 17960</strain>
    </source>
</reference>
<evidence type="ECO:0000256" key="1">
    <source>
        <dbReference type="SAM" id="Phobius"/>
    </source>
</evidence>